<keyword evidence="1" id="KW-1133">Transmembrane helix</keyword>
<evidence type="ECO:0000313" key="2">
    <source>
        <dbReference type="EMBL" id="KKN56662.1"/>
    </source>
</evidence>
<keyword evidence="1" id="KW-0812">Transmembrane</keyword>
<name>A0A0F9S346_9ZZZZ</name>
<dbReference type="AlphaFoldDB" id="A0A0F9S346"/>
<comment type="caution">
    <text evidence="2">The sequence shown here is derived from an EMBL/GenBank/DDBJ whole genome shotgun (WGS) entry which is preliminary data.</text>
</comment>
<proteinExistence type="predicted"/>
<dbReference type="EMBL" id="LAZR01000835">
    <property type="protein sequence ID" value="KKN56662.1"/>
    <property type="molecule type" value="Genomic_DNA"/>
</dbReference>
<evidence type="ECO:0000256" key="1">
    <source>
        <dbReference type="SAM" id="Phobius"/>
    </source>
</evidence>
<feature type="transmembrane region" description="Helical" evidence="1">
    <location>
        <begin position="12"/>
        <end position="28"/>
    </location>
</feature>
<organism evidence="2">
    <name type="scientific">marine sediment metagenome</name>
    <dbReference type="NCBI Taxonomy" id="412755"/>
    <lineage>
        <taxon>unclassified sequences</taxon>
        <taxon>metagenomes</taxon>
        <taxon>ecological metagenomes</taxon>
    </lineage>
</organism>
<gene>
    <name evidence="2" type="ORF">LCGC14_0569790</name>
</gene>
<accession>A0A0F9S346</accession>
<sequence>MKNKYNSGQIMIFLLAWLVFIFGGLYTHDWINKVLVLVGSGFLAGKLVNWCWKTNTD</sequence>
<reference evidence="2" key="1">
    <citation type="journal article" date="2015" name="Nature">
        <title>Complex archaea that bridge the gap between prokaryotes and eukaryotes.</title>
        <authorList>
            <person name="Spang A."/>
            <person name="Saw J.H."/>
            <person name="Jorgensen S.L."/>
            <person name="Zaremba-Niedzwiedzka K."/>
            <person name="Martijn J."/>
            <person name="Lind A.E."/>
            <person name="van Eijk R."/>
            <person name="Schleper C."/>
            <person name="Guy L."/>
            <person name="Ettema T.J."/>
        </authorList>
    </citation>
    <scope>NUCLEOTIDE SEQUENCE</scope>
</reference>
<protein>
    <submittedName>
        <fullName evidence="2">Uncharacterized protein</fullName>
    </submittedName>
</protein>
<keyword evidence="1" id="KW-0472">Membrane</keyword>
<feature type="transmembrane region" description="Helical" evidence="1">
    <location>
        <begin position="34"/>
        <end position="52"/>
    </location>
</feature>